<keyword evidence="3" id="KW-1185">Reference proteome</keyword>
<dbReference type="AlphaFoldDB" id="A0A9Q1M258"/>
<feature type="region of interest" description="Disordered" evidence="1">
    <location>
        <begin position="34"/>
        <end position="61"/>
    </location>
</feature>
<dbReference type="Proteomes" id="UP001152561">
    <property type="component" value="Unassembled WGS sequence"/>
</dbReference>
<accession>A0A9Q1M258</accession>
<evidence type="ECO:0000313" key="3">
    <source>
        <dbReference type="Proteomes" id="UP001152561"/>
    </source>
</evidence>
<feature type="compositionally biased region" description="Polar residues" evidence="1">
    <location>
        <begin position="34"/>
        <end position="60"/>
    </location>
</feature>
<reference evidence="3" key="1">
    <citation type="journal article" date="2023" name="Proc. Natl. Acad. Sci. U.S.A.">
        <title>Genomic and structural basis for evolution of tropane alkaloid biosynthesis.</title>
        <authorList>
            <person name="Wanga Y.-J."/>
            <person name="Taina T."/>
            <person name="Yua J.-Y."/>
            <person name="Lia J."/>
            <person name="Xua B."/>
            <person name="Chenc J."/>
            <person name="D'Auriad J.C."/>
            <person name="Huanga J.-P."/>
            <person name="Huanga S.-X."/>
        </authorList>
    </citation>
    <scope>NUCLEOTIDE SEQUENCE [LARGE SCALE GENOMIC DNA]</scope>
    <source>
        <strain evidence="3">cv. KIB-2019</strain>
    </source>
</reference>
<proteinExistence type="predicted"/>
<dbReference type="OrthoDB" id="1301901at2759"/>
<dbReference type="EMBL" id="JAJAGQ010000011">
    <property type="protein sequence ID" value="KAJ8549793.1"/>
    <property type="molecule type" value="Genomic_DNA"/>
</dbReference>
<sequence length="130" mass="14516">MAHYKKRGKLRRVLVTSANCMTLRESQLARSIQATAQPTPSIQATTRATPSVQVTSQAGPSNKCLRRESIHHWTVDAIDSQGERKRLKLRTREVLSLSRGESLTNGLIYLTHTSTTALIIHKAPFLFYGT</sequence>
<evidence type="ECO:0000256" key="1">
    <source>
        <dbReference type="SAM" id="MobiDB-lite"/>
    </source>
</evidence>
<name>A0A9Q1M258_9SOLA</name>
<gene>
    <name evidence="2" type="ORF">K7X08_033500</name>
</gene>
<organism evidence="2 3">
    <name type="scientific">Anisodus acutangulus</name>
    <dbReference type="NCBI Taxonomy" id="402998"/>
    <lineage>
        <taxon>Eukaryota</taxon>
        <taxon>Viridiplantae</taxon>
        <taxon>Streptophyta</taxon>
        <taxon>Embryophyta</taxon>
        <taxon>Tracheophyta</taxon>
        <taxon>Spermatophyta</taxon>
        <taxon>Magnoliopsida</taxon>
        <taxon>eudicotyledons</taxon>
        <taxon>Gunneridae</taxon>
        <taxon>Pentapetalae</taxon>
        <taxon>asterids</taxon>
        <taxon>lamiids</taxon>
        <taxon>Solanales</taxon>
        <taxon>Solanaceae</taxon>
        <taxon>Solanoideae</taxon>
        <taxon>Hyoscyameae</taxon>
        <taxon>Anisodus</taxon>
    </lineage>
</organism>
<protein>
    <submittedName>
        <fullName evidence="2">Uncharacterized protein</fullName>
    </submittedName>
</protein>
<comment type="caution">
    <text evidence="2">The sequence shown here is derived from an EMBL/GenBank/DDBJ whole genome shotgun (WGS) entry which is preliminary data.</text>
</comment>
<evidence type="ECO:0000313" key="2">
    <source>
        <dbReference type="EMBL" id="KAJ8549793.1"/>
    </source>
</evidence>